<dbReference type="HAMAP" id="MF_02065">
    <property type="entry name" value="MltG"/>
    <property type="match status" value="1"/>
</dbReference>
<evidence type="ECO:0000256" key="7">
    <source>
        <dbReference type="HAMAP-Rule" id="MF_02065"/>
    </source>
</evidence>
<dbReference type="PANTHER" id="PTHR30518">
    <property type="entry name" value="ENDOLYTIC MUREIN TRANSGLYCOSYLASE"/>
    <property type="match status" value="1"/>
</dbReference>
<dbReference type="EMBL" id="JBHTEE010000001">
    <property type="protein sequence ID" value="MFC7606551.1"/>
    <property type="molecule type" value="Genomic_DNA"/>
</dbReference>
<keyword evidence="2 7" id="KW-0812">Transmembrane</keyword>
<keyword evidence="6 7" id="KW-0961">Cell wall biogenesis/degradation</keyword>
<protein>
    <recommendedName>
        <fullName evidence="7">Endolytic murein transglycosylase</fullName>
        <ecNumber evidence="7">4.2.2.29</ecNumber>
    </recommendedName>
    <alternativeName>
        <fullName evidence="7">Peptidoglycan lytic transglycosylase</fullName>
    </alternativeName>
    <alternativeName>
        <fullName evidence="7">Peptidoglycan polymerization terminase</fullName>
    </alternativeName>
</protein>
<evidence type="ECO:0000256" key="2">
    <source>
        <dbReference type="ARBA" id="ARBA00022692"/>
    </source>
</evidence>
<sequence length="310" mass="32802">MNIEDLVRETLSDMAGQEQPPPPSRFLRAAGGRPRRRGLALAAAAAVTVLALGSTLVVGGLSSRVAEAPIGQGTGEVVAKSVTVKEGLRLSQILERLSTATGRPVAEFRRAAADGGALGLPGYAKGALEGFAFPGTYQVSPASSPQEILAAMVARFARAAEDARLVEGARRVGRTPLEILTIASIVQAEAADRRDMPKIARVIHNRLDHTPEMRLQLDSTVLYGLNKFSVGASTKDLRSTSRYNTYARPGLPPGPIGSPGADAVEAALRPAAGPWLFFVVTDPERGVTEFAASEQEFFKLVKEREKHGSG</sequence>
<evidence type="ECO:0000256" key="6">
    <source>
        <dbReference type="ARBA" id="ARBA00023316"/>
    </source>
</evidence>
<dbReference type="Proteomes" id="UP001596514">
    <property type="component" value="Unassembled WGS sequence"/>
</dbReference>
<feature type="transmembrane region" description="Helical" evidence="7">
    <location>
        <begin position="38"/>
        <end position="61"/>
    </location>
</feature>
<keyword evidence="5 7" id="KW-0456">Lyase</keyword>
<dbReference type="RefSeq" id="WP_343962887.1">
    <property type="nucleotide sequence ID" value="NZ_BAAAGK010000013.1"/>
</dbReference>
<keyword evidence="3 7" id="KW-1133">Transmembrane helix</keyword>
<evidence type="ECO:0000313" key="8">
    <source>
        <dbReference type="EMBL" id="MFC7606551.1"/>
    </source>
</evidence>
<keyword evidence="4 7" id="KW-0472">Membrane</keyword>
<feature type="site" description="Important for catalytic activity" evidence="7">
    <location>
        <position position="189"/>
    </location>
</feature>
<evidence type="ECO:0000256" key="1">
    <source>
        <dbReference type="ARBA" id="ARBA00022475"/>
    </source>
</evidence>
<reference evidence="9" key="1">
    <citation type="journal article" date="2019" name="Int. J. Syst. Evol. Microbiol.">
        <title>The Global Catalogue of Microorganisms (GCM) 10K type strain sequencing project: providing services to taxonomists for standard genome sequencing and annotation.</title>
        <authorList>
            <consortium name="The Broad Institute Genomics Platform"/>
            <consortium name="The Broad Institute Genome Sequencing Center for Infectious Disease"/>
            <person name="Wu L."/>
            <person name="Ma J."/>
        </authorList>
    </citation>
    <scope>NUCLEOTIDE SEQUENCE [LARGE SCALE GENOMIC DNA]</scope>
    <source>
        <strain evidence="9">JCM 10083</strain>
    </source>
</reference>
<evidence type="ECO:0000313" key="9">
    <source>
        <dbReference type="Proteomes" id="UP001596514"/>
    </source>
</evidence>
<accession>A0ABW2TE89</accession>
<dbReference type="Pfam" id="PF02618">
    <property type="entry name" value="YceG"/>
    <property type="match status" value="1"/>
</dbReference>
<evidence type="ECO:0000256" key="4">
    <source>
        <dbReference type="ARBA" id="ARBA00023136"/>
    </source>
</evidence>
<dbReference type="PANTHER" id="PTHR30518:SF2">
    <property type="entry name" value="ENDOLYTIC MUREIN TRANSGLYCOSYLASE"/>
    <property type="match status" value="1"/>
</dbReference>
<proteinExistence type="inferred from homology"/>
<comment type="catalytic activity">
    <reaction evidence="7">
        <text>a peptidoglycan chain = a peptidoglycan chain with N-acetyl-1,6-anhydromuramyl-[peptide] at the reducing end + a peptidoglycan chain with N-acetylglucosamine at the non-reducing end.</text>
        <dbReference type="EC" id="4.2.2.29"/>
    </reaction>
</comment>
<evidence type="ECO:0000256" key="3">
    <source>
        <dbReference type="ARBA" id="ARBA00022989"/>
    </source>
</evidence>
<comment type="similarity">
    <text evidence="7">Belongs to the transglycosylase MltG family.</text>
</comment>
<comment type="subcellular location">
    <subcellularLocation>
        <location evidence="7">Cell membrane</location>
        <topology evidence="7">Single-pass membrane protein</topology>
    </subcellularLocation>
</comment>
<dbReference type="InterPro" id="IPR003770">
    <property type="entry name" value="MLTG-like"/>
</dbReference>
<keyword evidence="9" id="KW-1185">Reference proteome</keyword>
<comment type="function">
    <text evidence="7">Functions as a peptidoglycan terminase that cleaves nascent peptidoglycan strands endolytically to terminate their elongation.</text>
</comment>
<gene>
    <name evidence="7 8" type="primary">mltG</name>
    <name evidence="8" type="ORF">ACFQVD_41295</name>
</gene>
<evidence type="ECO:0000256" key="5">
    <source>
        <dbReference type="ARBA" id="ARBA00023239"/>
    </source>
</evidence>
<name>A0ABW2TE89_9ACTN</name>
<comment type="caution">
    <text evidence="8">The sequence shown here is derived from an EMBL/GenBank/DDBJ whole genome shotgun (WGS) entry which is preliminary data.</text>
</comment>
<keyword evidence="1 7" id="KW-1003">Cell membrane</keyword>
<dbReference type="NCBIfam" id="TIGR00247">
    <property type="entry name" value="endolytic transglycosylase MltG"/>
    <property type="match status" value="1"/>
</dbReference>
<dbReference type="EC" id="4.2.2.29" evidence="7"/>
<organism evidence="8 9">
    <name type="scientific">Streptosporangium amethystogenes subsp. fukuiense</name>
    <dbReference type="NCBI Taxonomy" id="698418"/>
    <lineage>
        <taxon>Bacteria</taxon>
        <taxon>Bacillati</taxon>
        <taxon>Actinomycetota</taxon>
        <taxon>Actinomycetes</taxon>
        <taxon>Streptosporangiales</taxon>
        <taxon>Streptosporangiaceae</taxon>
        <taxon>Streptosporangium</taxon>
    </lineage>
</organism>
<dbReference type="CDD" id="cd08010">
    <property type="entry name" value="MltG_like"/>
    <property type="match status" value="1"/>
</dbReference>